<name>J3KV83_ORYBR</name>
<dbReference type="AlphaFoldDB" id="J3KV83"/>
<protein>
    <submittedName>
        <fullName evidence="1">Uncharacterized protein</fullName>
    </submittedName>
</protein>
<accession>J3KV83</accession>
<evidence type="ECO:0000313" key="1">
    <source>
        <dbReference type="EnsemblPlants" id="OB0123G10070.1"/>
    </source>
</evidence>
<keyword evidence="2" id="KW-1185">Reference proteome</keyword>
<sequence length="170" mass="19632">MQPKSTHILHVHSPVGPKQRDNLDHRLRIPYHTILYHIQISVSLSTFFLSFSLTKPELSPFFLSFFLSFRPLSLYKLPIMHPWQQSQEPKKGENDLLFHVNKANPFAILPYIQYIHIYISHTTILLPHHFCCYLLLFSAQLASIVEEGSNQESKITSFLASAGHEGPPRQ</sequence>
<evidence type="ECO:0000313" key="2">
    <source>
        <dbReference type="Proteomes" id="UP000006038"/>
    </source>
</evidence>
<dbReference type="HOGENOM" id="CLU_1574740_0_0_1"/>
<proteinExistence type="predicted"/>
<dbReference type="EnsemblPlants" id="OB0123G10070.1">
    <property type="protein sequence ID" value="OB0123G10070.1"/>
    <property type="gene ID" value="OB0123G10070"/>
</dbReference>
<dbReference type="Proteomes" id="UP000006038">
    <property type="component" value="Unassembled WGS sequence"/>
</dbReference>
<organism evidence="1">
    <name type="scientific">Oryza brachyantha</name>
    <name type="common">malo sina</name>
    <dbReference type="NCBI Taxonomy" id="4533"/>
    <lineage>
        <taxon>Eukaryota</taxon>
        <taxon>Viridiplantae</taxon>
        <taxon>Streptophyta</taxon>
        <taxon>Embryophyta</taxon>
        <taxon>Tracheophyta</taxon>
        <taxon>Spermatophyta</taxon>
        <taxon>Magnoliopsida</taxon>
        <taxon>Liliopsida</taxon>
        <taxon>Poales</taxon>
        <taxon>Poaceae</taxon>
        <taxon>BOP clade</taxon>
        <taxon>Oryzoideae</taxon>
        <taxon>Oryzeae</taxon>
        <taxon>Oryzinae</taxon>
        <taxon>Oryza</taxon>
    </lineage>
</organism>
<dbReference type="Gramene" id="OB0123G10070.1">
    <property type="protein sequence ID" value="OB0123G10070.1"/>
    <property type="gene ID" value="OB0123G10070"/>
</dbReference>
<reference evidence="1" key="1">
    <citation type="submission" date="2015-06" db="UniProtKB">
        <authorList>
            <consortium name="EnsemblPlants"/>
        </authorList>
    </citation>
    <scope>IDENTIFICATION</scope>
</reference>